<comment type="caution">
    <text evidence="2">The sequence shown here is derived from an EMBL/GenBank/DDBJ whole genome shotgun (WGS) entry which is preliminary data.</text>
</comment>
<evidence type="ECO:0008006" key="4">
    <source>
        <dbReference type="Google" id="ProtNLM"/>
    </source>
</evidence>
<proteinExistence type="predicted"/>
<dbReference type="VEuPathDB" id="VectorBase:HLOH_046244"/>
<gene>
    <name evidence="2" type="ORF">HPB48_022536</name>
</gene>
<accession>A0A9J6GM73</accession>
<dbReference type="AlphaFoldDB" id="A0A9J6GM73"/>
<keyword evidence="3" id="KW-1185">Reference proteome</keyword>
<sequence>MPMPLATSHRYNWVVQRMKSRHTLNLSPEPYGESYTDGLDHGTTTEQLPNIIASPGPKILQARMLGKSTSAVVTFEGPHVPFYIHAHGLYTRCRPYRQSIQCCSICGDIGHRRDICPNPEVTVCVQCHERNPAPEHTCTPKCKLCGLAHITASKECRKKPTYERQLQFQAPPVPPPPHTTAQVNVQRPHASLQQQSWSAIVASPESAPNDFPPLSSSQPLRKITPASKY</sequence>
<dbReference type="EMBL" id="JABSTR010000010">
    <property type="protein sequence ID" value="KAH9379534.1"/>
    <property type="molecule type" value="Genomic_DNA"/>
</dbReference>
<dbReference type="OrthoDB" id="6506693at2759"/>
<evidence type="ECO:0000256" key="1">
    <source>
        <dbReference type="SAM" id="MobiDB-lite"/>
    </source>
</evidence>
<evidence type="ECO:0000313" key="2">
    <source>
        <dbReference type="EMBL" id="KAH9379534.1"/>
    </source>
</evidence>
<reference evidence="2 3" key="1">
    <citation type="journal article" date="2020" name="Cell">
        <title>Large-Scale Comparative Analyses of Tick Genomes Elucidate Their Genetic Diversity and Vector Capacities.</title>
        <authorList>
            <consortium name="Tick Genome and Microbiome Consortium (TIGMIC)"/>
            <person name="Jia N."/>
            <person name="Wang J."/>
            <person name="Shi W."/>
            <person name="Du L."/>
            <person name="Sun Y."/>
            <person name="Zhan W."/>
            <person name="Jiang J.F."/>
            <person name="Wang Q."/>
            <person name="Zhang B."/>
            <person name="Ji P."/>
            <person name="Bell-Sakyi L."/>
            <person name="Cui X.M."/>
            <person name="Yuan T.T."/>
            <person name="Jiang B.G."/>
            <person name="Yang W.F."/>
            <person name="Lam T.T."/>
            <person name="Chang Q.C."/>
            <person name="Ding S.J."/>
            <person name="Wang X.J."/>
            <person name="Zhu J.G."/>
            <person name="Ruan X.D."/>
            <person name="Zhao L."/>
            <person name="Wei J.T."/>
            <person name="Ye R.Z."/>
            <person name="Que T.C."/>
            <person name="Du C.H."/>
            <person name="Zhou Y.H."/>
            <person name="Cheng J.X."/>
            <person name="Dai P.F."/>
            <person name="Guo W.B."/>
            <person name="Han X.H."/>
            <person name="Huang E.J."/>
            <person name="Li L.F."/>
            <person name="Wei W."/>
            <person name="Gao Y.C."/>
            <person name="Liu J.Z."/>
            <person name="Shao H.Z."/>
            <person name="Wang X."/>
            <person name="Wang C.C."/>
            <person name="Yang T.C."/>
            <person name="Huo Q.B."/>
            <person name="Li W."/>
            <person name="Chen H.Y."/>
            <person name="Chen S.E."/>
            <person name="Zhou L.G."/>
            <person name="Ni X.B."/>
            <person name="Tian J.H."/>
            <person name="Sheng Y."/>
            <person name="Liu T."/>
            <person name="Pan Y.S."/>
            <person name="Xia L.Y."/>
            <person name="Li J."/>
            <person name="Zhao F."/>
            <person name="Cao W.C."/>
        </authorList>
    </citation>
    <scope>NUCLEOTIDE SEQUENCE [LARGE SCALE GENOMIC DNA]</scope>
    <source>
        <strain evidence="2">HaeL-2018</strain>
    </source>
</reference>
<evidence type="ECO:0000313" key="3">
    <source>
        <dbReference type="Proteomes" id="UP000821853"/>
    </source>
</evidence>
<feature type="compositionally biased region" description="Polar residues" evidence="1">
    <location>
        <begin position="179"/>
        <end position="198"/>
    </location>
</feature>
<protein>
    <recommendedName>
        <fullName evidence="4">CCHC-type domain-containing protein</fullName>
    </recommendedName>
</protein>
<feature type="region of interest" description="Disordered" evidence="1">
    <location>
        <begin position="168"/>
        <end position="229"/>
    </location>
</feature>
<dbReference type="Proteomes" id="UP000821853">
    <property type="component" value="Chromosome 8"/>
</dbReference>
<name>A0A9J6GM73_HAELO</name>
<organism evidence="2 3">
    <name type="scientific">Haemaphysalis longicornis</name>
    <name type="common">Bush tick</name>
    <dbReference type="NCBI Taxonomy" id="44386"/>
    <lineage>
        <taxon>Eukaryota</taxon>
        <taxon>Metazoa</taxon>
        <taxon>Ecdysozoa</taxon>
        <taxon>Arthropoda</taxon>
        <taxon>Chelicerata</taxon>
        <taxon>Arachnida</taxon>
        <taxon>Acari</taxon>
        <taxon>Parasitiformes</taxon>
        <taxon>Ixodida</taxon>
        <taxon>Ixodoidea</taxon>
        <taxon>Ixodidae</taxon>
        <taxon>Haemaphysalinae</taxon>
        <taxon>Haemaphysalis</taxon>
    </lineage>
</organism>